<dbReference type="Proteomes" id="UP001388366">
    <property type="component" value="Unassembled WGS sequence"/>
</dbReference>
<keyword evidence="1" id="KW-0812">Transmembrane</keyword>
<evidence type="ECO:0000313" key="3">
    <source>
        <dbReference type="Proteomes" id="UP001388366"/>
    </source>
</evidence>
<accession>A0ABU9TXE8</accession>
<dbReference type="RefSeq" id="WP_157756404.1">
    <property type="nucleotide sequence ID" value="NZ_BDDS01000003.1"/>
</dbReference>
<keyword evidence="1" id="KW-0472">Membrane</keyword>
<reference evidence="2 3" key="1">
    <citation type="submission" date="2024-03" db="EMBL/GenBank/DDBJ databases">
        <title>Community enrichment and isolation of bacterial strains for fucoidan degradation.</title>
        <authorList>
            <person name="Sichert A."/>
        </authorList>
    </citation>
    <scope>NUCLEOTIDE SEQUENCE [LARGE SCALE GENOMIC DNA]</scope>
    <source>
        <strain evidence="2 3">AS81</strain>
    </source>
</reference>
<dbReference type="EMBL" id="JBBMQU010000002">
    <property type="protein sequence ID" value="MEM5549464.1"/>
    <property type="molecule type" value="Genomic_DNA"/>
</dbReference>
<evidence type="ECO:0000256" key="1">
    <source>
        <dbReference type="SAM" id="Phobius"/>
    </source>
</evidence>
<sequence>MKLGRGVQIQWYVYLCTGNDFCISAIVGFTTDLARKKGLGMLKTVVKE</sequence>
<organism evidence="2 3">
    <name type="scientific">Pseudoalteromonas neustonica</name>
    <dbReference type="NCBI Taxonomy" id="1840331"/>
    <lineage>
        <taxon>Bacteria</taxon>
        <taxon>Pseudomonadati</taxon>
        <taxon>Pseudomonadota</taxon>
        <taxon>Gammaproteobacteria</taxon>
        <taxon>Alteromonadales</taxon>
        <taxon>Pseudoalteromonadaceae</taxon>
        <taxon>Pseudoalteromonas</taxon>
    </lineage>
</organism>
<gene>
    <name evidence="2" type="ORF">WNY63_01785</name>
</gene>
<proteinExistence type="predicted"/>
<keyword evidence="1" id="KW-1133">Transmembrane helix</keyword>
<name>A0ABU9TXE8_9GAMM</name>
<keyword evidence="3" id="KW-1185">Reference proteome</keyword>
<comment type="caution">
    <text evidence="2">The sequence shown here is derived from an EMBL/GenBank/DDBJ whole genome shotgun (WGS) entry which is preliminary data.</text>
</comment>
<feature type="transmembrane region" description="Helical" evidence="1">
    <location>
        <begin position="12"/>
        <end position="34"/>
    </location>
</feature>
<evidence type="ECO:0000313" key="2">
    <source>
        <dbReference type="EMBL" id="MEM5549464.1"/>
    </source>
</evidence>
<protein>
    <submittedName>
        <fullName evidence="2">Uncharacterized protein</fullName>
    </submittedName>
</protein>